<evidence type="ECO:0000256" key="1">
    <source>
        <dbReference type="ARBA" id="ARBA00022771"/>
    </source>
</evidence>
<dbReference type="GO" id="GO:0016567">
    <property type="term" value="P:protein ubiquitination"/>
    <property type="evidence" value="ECO:0007669"/>
    <property type="project" value="TreeGrafter"/>
</dbReference>
<sequence>MQILCAICCEVFTNDNLKQVCSCPCGHIFHSGCINQWFEREKTCPECRQEVKDKNLIHLFFNVEVISGDSEDTIESLKIKLDDLNCQLYSKEADVKFLKHDNESLSEQIQKLSSRLKEIQNSHQITVSTLENRTQCLNAVKRRIEELDETHKRLKTEEQEIIRVQKREIDELTRINELLRQKLNADYQNLDDSELPPFNRGDFDAPGSSSFGLKPHHKFYRNMGDEETGGYPFSSLAFPYKHQDPLGGAQPISLVKKQPYHGHPSRSHSDQPIPAHHHPSSYLPHSSKSQFHSQPKISHLPPHGRARSFDSPHLYPGQLDLPSSSKNVPKSDLPFYGFPSSSSSQCPPWLAPMPQSGFLNSSEGFVPPLSQRYSSSYQYPKEQDDIVPFPSSWVLVKQ</sequence>
<evidence type="ECO:0000256" key="5">
    <source>
        <dbReference type="SAM" id="MobiDB-lite"/>
    </source>
</evidence>
<dbReference type="GO" id="GO:0090734">
    <property type="term" value="C:site of DNA damage"/>
    <property type="evidence" value="ECO:0007669"/>
    <property type="project" value="TreeGrafter"/>
</dbReference>
<keyword evidence="2" id="KW-0862">Zinc</keyword>
<dbReference type="AlphaFoldDB" id="A0A9P0AIV1"/>
<feature type="coiled-coil region" evidence="4">
    <location>
        <begin position="74"/>
        <end position="182"/>
    </location>
</feature>
<evidence type="ECO:0000259" key="6">
    <source>
        <dbReference type="PROSITE" id="PS50089"/>
    </source>
</evidence>
<dbReference type="Proteomes" id="UP001152759">
    <property type="component" value="Chromosome 8"/>
</dbReference>
<dbReference type="GO" id="GO:0008270">
    <property type="term" value="F:zinc ion binding"/>
    <property type="evidence" value="ECO:0007669"/>
    <property type="project" value="UniProtKB-KW"/>
</dbReference>
<dbReference type="GO" id="GO:0031297">
    <property type="term" value="P:replication fork processing"/>
    <property type="evidence" value="ECO:0007669"/>
    <property type="project" value="TreeGrafter"/>
</dbReference>
<accession>A0A9P0AIV1</accession>
<gene>
    <name evidence="7" type="ORF">BEMITA_LOCUS12352</name>
</gene>
<dbReference type="EMBL" id="OU963869">
    <property type="protein sequence ID" value="CAH0394005.1"/>
    <property type="molecule type" value="Genomic_DNA"/>
</dbReference>
<evidence type="ECO:0000313" key="8">
    <source>
        <dbReference type="Proteomes" id="UP001152759"/>
    </source>
</evidence>
<feature type="compositionally biased region" description="Low complexity" evidence="5">
    <location>
        <begin position="280"/>
        <end position="289"/>
    </location>
</feature>
<dbReference type="PANTHER" id="PTHR46569">
    <property type="entry name" value="E3 UBIQUITIN-PROTEIN LIGASE TRAIP"/>
    <property type="match status" value="1"/>
</dbReference>
<dbReference type="KEGG" id="btab:109039292"/>
<dbReference type="PANTHER" id="PTHR46569:SF1">
    <property type="entry name" value="E3 UBIQUITIN-PROTEIN LIGASE RFWD3-RELATED"/>
    <property type="match status" value="1"/>
</dbReference>
<evidence type="ECO:0000313" key="7">
    <source>
        <dbReference type="EMBL" id="CAH0394005.1"/>
    </source>
</evidence>
<feature type="region of interest" description="Disordered" evidence="5">
    <location>
        <begin position="256"/>
        <end position="326"/>
    </location>
</feature>
<dbReference type="Pfam" id="PF13639">
    <property type="entry name" value="zf-RING_2"/>
    <property type="match status" value="1"/>
</dbReference>
<proteinExistence type="predicted"/>
<keyword evidence="1 3" id="KW-0479">Metal-binding</keyword>
<dbReference type="SMART" id="SM00184">
    <property type="entry name" value="RING"/>
    <property type="match status" value="1"/>
</dbReference>
<reference evidence="7" key="1">
    <citation type="submission" date="2021-12" db="EMBL/GenBank/DDBJ databases">
        <authorList>
            <person name="King R."/>
        </authorList>
    </citation>
    <scope>NUCLEOTIDE SEQUENCE</scope>
</reference>
<keyword evidence="8" id="KW-1185">Reference proteome</keyword>
<name>A0A9P0AIV1_BEMTA</name>
<evidence type="ECO:0000256" key="2">
    <source>
        <dbReference type="ARBA" id="ARBA00022833"/>
    </source>
</evidence>
<protein>
    <recommendedName>
        <fullName evidence="6">RING-type domain-containing protein</fullName>
    </recommendedName>
</protein>
<evidence type="ECO:0000256" key="4">
    <source>
        <dbReference type="SAM" id="Coils"/>
    </source>
</evidence>
<dbReference type="SUPFAM" id="SSF57850">
    <property type="entry name" value="RING/U-box"/>
    <property type="match status" value="1"/>
</dbReference>
<organism evidence="7 8">
    <name type="scientific">Bemisia tabaci</name>
    <name type="common">Sweetpotato whitefly</name>
    <name type="synonym">Aleurodes tabaci</name>
    <dbReference type="NCBI Taxonomy" id="7038"/>
    <lineage>
        <taxon>Eukaryota</taxon>
        <taxon>Metazoa</taxon>
        <taxon>Ecdysozoa</taxon>
        <taxon>Arthropoda</taxon>
        <taxon>Hexapoda</taxon>
        <taxon>Insecta</taxon>
        <taxon>Pterygota</taxon>
        <taxon>Neoptera</taxon>
        <taxon>Paraneoptera</taxon>
        <taxon>Hemiptera</taxon>
        <taxon>Sternorrhyncha</taxon>
        <taxon>Aleyrodoidea</taxon>
        <taxon>Aleyrodidae</taxon>
        <taxon>Aleyrodinae</taxon>
        <taxon>Bemisia</taxon>
    </lineage>
</organism>
<feature type="domain" description="RING-type" evidence="6">
    <location>
        <begin position="5"/>
        <end position="48"/>
    </location>
</feature>
<dbReference type="GO" id="GO:0061630">
    <property type="term" value="F:ubiquitin protein ligase activity"/>
    <property type="evidence" value="ECO:0007669"/>
    <property type="project" value="TreeGrafter"/>
</dbReference>
<dbReference type="GO" id="GO:0005634">
    <property type="term" value="C:nucleus"/>
    <property type="evidence" value="ECO:0007669"/>
    <property type="project" value="TreeGrafter"/>
</dbReference>
<dbReference type="Gene3D" id="3.30.40.10">
    <property type="entry name" value="Zinc/RING finger domain, C3HC4 (zinc finger)"/>
    <property type="match status" value="1"/>
</dbReference>
<dbReference type="PROSITE" id="PS50089">
    <property type="entry name" value="ZF_RING_2"/>
    <property type="match status" value="1"/>
</dbReference>
<evidence type="ECO:0000256" key="3">
    <source>
        <dbReference type="PROSITE-ProRule" id="PRU00175"/>
    </source>
</evidence>
<keyword evidence="1 3" id="KW-0863">Zinc-finger</keyword>
<dbReference type="InterPro" id="IPR001841">
    <property type="entry name" value="Znf_RING"/>
</dbReference>
<dbReference type="InterPro" id="IPR013083">
    <property type="entry name" value="Znf_RING/FYVE/PHD"/>
</dbReference>
<dbReference type="InterPro" id="IPR052639">
    <property type="entry name" value="TRAIP_ubiq-protein_ligase"/>
</dbReference>
<keyword evidence="4" id="KW-0175">Coiled coil</keyword>